<organism evidence="4 5">
    <name type="scientific">Streptomyces endophytica</name>
    <dbReference type="NCBI Taxonomy" id="2991496"/>
    <lineage>
        <taxon>Bacteria</taxon>
        <taxon>Bacillati</taxon>
        <taxon>Actinomycetota</taxon>
        <taxon>Actinomycetes</taxon>
        <taxon>Kitasatosporales</taxon>
        <taxon>Streptomycetaceae</taxon>
        <taxon>Streptomyces</taxon>
    </lineage>
</organism>
<sequence>MAAAEIFNEYGYEAATIAAIIERAKLTRGALYFHFTSKRSSPAVSSARR</sequence>
<dbReference type="InterPro" id="IPR009057">
    <property type="entry name" value="Homeodomain-like_sf"/>
</dbReference>
<keyword evidence="1 2" id="KW-0238">DNA-binding</keyword>
<evidence type="ECO:0000313" key="5">
    <source>
        <dbReference type="Proteomes" id="UP001164959"/>
    </source>
</evidence>
<evidence type="ECO:0000313" key="4">
    <source>
        <dbReference type="EMBL" id="UZJ29215.1"/>
    </source>
</evidence>
<keyword evidence="5" id="KW-1185">Reference proteome</keyword>
<dbReference type="Gene3D" id="1.10.357.10">
    <property type="entry name" value="Tetracycline Repressor, domain 2"/>
    <property type="match status" value="1"/>
</dbReference>
<feature type="DNA-binding region" description="H-T-H motif" evidence="2">
    <location>
        <begin position="16"/>
        <end position="35"/>
    </location>
</feature>
<dbReference type="EMBL" id="CP110636">
    <property type="protein sequence ID" value="UZJ29215.1"/>
    <property type="molecule type" value="Genomic_DNA"/>
</dbReference>
<dbReference type="PROSITE" id="PS50977">
    <property type="entry name" value="HTH_TETR_2"/>
    <property type="match status" value="1"/>
</dbReference>
<evidence type="ECO:0000259" key="3">
    <source>
        <dbReference type="PROSITE" id="PS50977"/>
    </source>
</evidence>
<protein>
    <submittedName>
        <fullName evidence="4">TetR/AcrR family transcriptional regulator</fullName>
    </submittedName>
</protein>
<name>A0ABY6P731_9ACTN</name>
<evidence type="ECO:0000256" key="1">
    <source>
        <dbReference type="ARBA" id="ARBA00023125"/>
    </source>
</evidence>
<dbReference type="SUPFAM" id="SSF46689">
    <property type="entry name" value="Homeodomain-like"/>
    <property type="match status" value="1"/>
</dbReference>
<proteinExistence type="predicted"/>
<dbReference type="Proteomes" id="UP001164959">
    <property type="component" value="Chromosome"/>
</dbReference>
<dbReference type="RefSeq" id="WP_265360773.1">
    <property type="nucleotide sequence ID" value="NZ_CP110636.1"/>
</dbReference>
<feature type="domain" description="HTH tetR-type" evidence="3">
    <location>
        <begin position="1"/>
        <end position="49"/>
    </location>
</feature>
<accession>A0ABY6P731</accession>
<reference evidence="4" key="1">
    <citation type="submission" date="2022-11" db="EMBL/GenBank/DDBJ databases">
        <title>Identification and genomic analyses of a novel endophytic actinobacterium Streptomyces endophytica sp. nov. with potential for biocontrol of Yam anthracnose.</title>
        <authorList>
            <person name="Huang X."/>
        </authorList>
    </citation>
    <scope>NUCLEOTIDE SEQUENCE</scope>
    <source>
        <strain evidence="4">HNM0140</strain>
    </source>
</reference>
<evidence type="ECO:0000256" key="2">
    <source>
        <dbReference type="PROSITE-ProRule" id="PRU00335"/>
    </source>
</evidence>
<dbReference type="Pfam" id="PF00440">
    <property type="entry name" value="TetR_N"/>
    <property type="match status" value="1"/>
</dbReference>
<dbReference type="InterPro" id="IPR001647">
    <property type="entry name" value="HTH_TetR"/>
</dbReference>
<gene>
    <name evidence="4" type="ORF">OJ254_00155</name>
</gene>